<evidence type="ECO:0000313" key="15">
    <source>
        <dbReference type="Proteomes" id="UP000438429"/>
    </source>
</evidence>
<dbReference type="FunFam" id="1.10.30.10:FF:000010">
    <property type="entry name" value="Capicua transcriptional repressor b"/>
    <property type="match status" value="1"/>
</dbReference>
<organism evidence="14 15">
    <name type="scientific">Scophthalmus maximus</name>
    <name type="common">Turbot</name>
    <name type="synonym">Psetta maxima</name>
    <dbReference type="NCBI Taxonomy" id="52904"/>
    <lineage>
        <taxon>Eukaryota</taxon>
        <taxon>Metazoa</taxon>
        <taxon>Chordata</taxon>
        <taxon>Craniata</taxon>
        <taxon>Vertebrata</taxon>
        <taxon>Euteleostomi</taxon>
        <taxon>Actinopterygii</taxon>
        <taxon>Neopterygii</taxon>
        <taxon>Teleostei</taxon>
        <taxon>Neoteleostei</taxon>
        <taxon>Acanthomorphata</taxon>
        <taxon>Carangaria</taxon>
        <taxon>Pleuronectiformes</taxon>
        <taxon>Pleuronectoidei</taxon>
        <taxon>Scophthalmidae</taxon>
        <taxon>Scophthalmus</taxon>
    </lineage>
</organism>
<dbReference type="PROSITE" id="PS50118">
    <property type="entry name" value="HMG_BOX_2"/>
    <property type="match status" value="1"/>
</dbReference>
<feature type="compositionally biased region" description="Gly residues" evidence="12">
    <location>
        <begin position="397"/>
        <end position="406"/>
    </location>
</feature>
<dbReference type="PANTHER" id="PTHR13059:SF14">
    <property type="entry name" value="PROTEIN CAPICUA HOMOLOG ISOFORM X1"/>
    <property type="match status" value="1"/>
</dbReference>
<dbReference type="SUPFAM" id="SSF47095">
    <property type="entry name" value="HMG-box"/>
    <property type="match status" value="1"/>
</dbReference>
<comment type="subunit">
    <text evidence="8">Found in a complex with ATXN1 and ATXN1L.</text>
</comment>
<evidence type="ECO:0000256" key="3">
    <source>
        <dbReference type="ARBA" id="ARBA00023015"/>
    </source>
</evidence>
<feature type="compositionally biased region" description="Basic and acidic residues" evidence="12">
    <location>
        <begin position="1101"/>
        <end position="1125"/>
    </location>
</feature>
<dbReference type="Gene3D" id="1.10.30.10">
    <property type="entry name" value="High mobility group box domain"/>
    <property type="match status" value="1"/>
</dbReference>
<evidence type="ECO:0000256" key="12">
    <source>
        <dbReference type="SAM" id="MobiDB-lite"/>
    </source>
</evidence>
<feature type="DNA-binding region" description="HMG box" evidence="11">
    <location>
        <begin position="141"/>
        <end position="209"/>
    </location>
</feature>
<dbReference type="Pfam" id="PF25981">
    <property type="entry name" value="HTH_Cic_C"/>
    <property type="match status" value="1"/>
</dbReference>
<evidence type="ECO:0000259" key="13">
    <source>
        <dbReference type="PROSITE" id="PS50118"/>
    </source>
</evidence>
<sequence length="1125" mass="119179">MGRPGTVWTNVEPRSVPVFPWHSLVPFLEPSQSGAAAQPADGQQLVNQSKEPRCGVALVSDGRIGPPDLERGSPSCPPPTNDNPPADRGGADSETESDTDDPFSPGVANNAAPSTGPIKRRTQSLSALPRDGDRKREKDHIRRPMNAFMIFSKRHRGLVHQRHPNQDNRTVSKILGEWWYALGPNEKQQYHDLAFQVKEAHFRAHPDWKWCNKDRRKSLSEGRGTPKDLRERSMSESIADPPLESQTMEGKGGGAGGGGSGWPGGSERRGGLFVGQQPRPRAFSQSAVHTLEQRERDMDKEDGAGLFRSRAQPQSLYHGTASEDMTSDEERMVICEEEGDDDVMEDSCPEGSIDLKCKERVTDSDEDEPDGQHGFQPVACSSSPSAAHSDSTSSKGNGAGGGGGADDGSERKRRGEEGSEGGPNREETAAGGGGEGGGQVVGASSLTIASLTSSAQPPLTLAQQGLTQVFGAVRVASTVVTNVVRPIASTPIPIASRAVEGAVPLGALTQDKMATLLIGGGGGPQQLPITAGGGYLSSSPGPVSVAPVGGSSLVTGLVLGGSFPAAHPLQVLTPQPPQIPLPVLQAQLHPNATISCLTPPSGLQYILPTESPSRPKRTPQQILALPTNATLANGVHTGAAIRALGFTAIAPGGQTLVQSIVGQSPLLTPTLAPPLSCQSQIPPGPTAATAGRQVLTAIYTAPTVALATDVVSVTTLPSAVRASAAQDVANPSSPLATGGMQGSAGASPHPGMGVKVEPKVEVKREKMDAQTEDGGQGTSVAAYTFNVASVKKEEDVIGLHIKEEYLRDGYGRERGSEVEAERERGMMESSERKRGRDTDREDSSSREAGPRSPPPPPSGLDRPPPPAAEREPPSSSSSSKRTKFRPPPLKKTPDSLDKVLSETYFEERFAELPEFNPEEVLPSPTLQSLATSPRAILGSYRRKRRNSTDLEPTAEEPSSPRRKTQRLSSCSSEPNTPKSAAKCEGDIFTFDRAGTEGEDLLGDLDRVPYSSLRRTLDQRRALVMQLFQEHGFFPSAQATAAFQARYPDTFPTKVCLQLKIREVRQKIMQTATPGSLEPGGPAGGSEVHPAPSHSSSFNQSAREDGGAEQQGDRSRSPEEPKSEGS</sequence>
<dbReference type="GO" id="GO:0000981">
    <property type="term" value="F:DNA-binding transcription factor activity, RNA polymerase II-specific"/>
    <property type="evidence" value="ECO:0007669"/>
    <property type="project" value="TreeGrafter"/>
</dbReference>
<evidence type="ECO:0000256" key="6">
    <source>
        <dbReference type="ARBA" id="ARBA00023242"/>
    </source>
</evidence>
<feature type="region of interest" description="Disordered" evidence="12">
    <location>
        <begin position="723"/>
        <end position="754"/>
    </location>
</feature>
<dbReference type="PANTHER" id="PTHR13059">
    <property type="entry name" value="HMG-BOX TRANSCRIPTION FACTOR BBX"/>
    <property type="match status" value="1"/>
</dbReference>
<feature type="compositionally biased region" description="Basic and acidic residues" evidence="12">
    <location>
        <begin position="291"/>
        <end position="303"/>
    </location>
</feature>
<feature type="region of interest" description="Disordered" evidence="12">
    <location>
        <begin position="216"/>
        <end position="441"/>
    </location>
</feature>
<dbReference type="InterPro" id="IPR058606">
    <property type="entry name" value="HTH_Cic_C"/>
</dbReference>
<feature type="region of interest" description="Disordered" evidence="12">
    <location>
        <begin position="32"/>
        <end position="144"/>
    </location>
</feature>
<feature type="compositionally biased region" description="Basic and acidic residues" evidence="12">
    <location>
        <begin position="216"/>
        <end position="234"/>
    </location>
</feature>
<feature type="compositionally biased region" description="Basic and acidic residues" evidence="12">
    <location>
        <begin position="130"/>
        <end position="142"/>
    </location>
</feature>
<keyword evidence="4 11" id="KW-0238">DNA-binding</keyword>
<feature type="compositionally biased region" description="Acidic residues" evidence="12">
    <location>
        <begin position="335"/>
        <end position="348"/>
    </location>
</feature>
<evidence type="ECO:0000256" key="2">
    <source>
        <dbReference type="ARBA" id="ARBA00022553"/>
    </source>
</evidence>
<feature type="compositionally biased region" description="Gly residues" evidence="12">
    <location>
        <begin position="250"/>
        <end position="264"/>
    </location>
</feature>
<dbReference type="GO" id="GO:0005634">
    <property type="term" value="C:nucleus"/>
    <property type="evidence" value="ECO:0007669"/>
    <property type="project" value="UniProtKB-UniRule"/>
</dbReference>
<evidence type="ECO:0000256" key="7">
    <source>
        <dbReference type="ARBA" id="ARBA00053962"/>
    </source>
</evidence>
<comment type="function">
    <text evidence="7">Transcriptional repressor which plays a role in development of the central nervous system (CNS). In concert with ATXN1 and ATXN1L, involved in brain development.</text>
</comment>
<evidence type="ECO:0000256" key="11">
    <source>
        <dbReference type="PROSITE-ProRule" id="PRU00267"/>
    </source>
</evidence>
<evidence type="ECO:0000256" key="10">
    <source>
        <dbReference type="ARBA" id="ARBA00074291"/>
    </source>
</evidence>
<feature type="region of interest" description="Disordered" evidence="12">
    <location>
        <begin position="912"/>
        <end position="981"/>
    </location>
</feature>
<evidence type="ECO:0000256" key="8">
    <source>
        <dbReference type="ARBA" id="ARBA00064662"/>
    </source>
</evidence>
<evidence type="ECO:0000256" key="5">
    <source>
        <dbReference type="ARBA" id="ARBA00023163"/>
    </source>
</evidence>
<dbReference type="SMART" id="SM00398">
    <property type="entry name" value="HMG"/>
    <property type="match status" value="1"/>
</dbReference>
<feature type="compositionally biased region" description="Gly residues" evidence="12">
    <location>
        <begin position="430"/>
        <end position="440"/>
    </location>
</feature>
<feature type="compositionally biased region" description="Basic and acidic residues" evidence="12">
    <location>
        <begin position="408"/>
        <end position="428"/>
    </location>
</feature>
<accession>A0A6A4RVE4</accession>
<protein>
    <recommendedName>
        <fullName evidence="10">Protein capicua homolog</fullName>
    </recommendedName>
</protein>
<dbReference type="InterPro" id="IPR009071">
    <property type="entry name" value="HMG_box_dom"/>
</dbReference>
<dbReference type="InterPro" id="IPR052412">
    <property type="entry name" value="CC-Dev_Transcription_Reg"/>
</dbReference>
<reference evidence="14 15" key="1">
    <citation type="submission" date="2019-06" db="EMBL/GenBank/DDBJ databases">
        <title>Draft genomes of female and male turbot (Scophthalmus maximus).</title>
        <authorList>
            <person name="Xu H."/>
            <person name="Xu X.-W."/>
            <person name="Shao C."/>
            <person name="Chen S."/>
        </authorList>
    </citation>
    <scope>NUCLEOTIDE SEQUENCE [LARGE SCALE GENOMIC DNA]</scope>
    <source>
        <strain evidence="14">Ysfricsl-2016a</strain>
        <tissue evidence="14">Blood</tissue>
    </source>
</reference>
<keyword evidence="5" id="KW-0804">Transcription</keyword>
<feature type="compositionally biased region" description="Basic and acidic residues" evidence="12">
    <location>
        <begin position="353"/>
        <end position="363"/>
    </location>
</feature>
<keyword evidence="2" id="KW-0597">Phosphoprotein</keyword>
<feature type="compositionally biased region" description="Pro residues" evidence="12">
    <location>
        <begin position="851"/>
        <end position="867"/>
    </location>
</feature>
<evidence type="ECO:0000256" key="9">
    <source>
        <dbReference type="ARBA" id="ARBA00065636"/>
    </source>
</evidence>
<comment type="caution">
    <text evidence="14">The sequence shown here is derived from an EMBL/GenBank/DDBJ whole genome shotgun (WGS) entry which is preliminary data.</text>
</comment>
<comment type="subunit">
    <text evidence="9">Interacts with ATXN1.</text>
</comment>
<dbReference type="InterPro" id="IPR058607">
    <property type="entry name" value="HMG-box_Cic-like"/>
</dbReference>
<keyword evidence="1" id="KW-0678">Repressor</keyword>
<dbReference type="Pfam" id="PF00505">
    <property type="entry name" value="HMG_box"/>
    <property type="match status" value="1"/>
</dbReference>
<feature type="compositionally biased region" description="Low complexity" evidence="12">
    <location>
        <begin position="379"/>
        <end position="396"/>
    </location>
</feature>
<evidence type="ECO:0000256" key="4">
    <source>
        <dbReference type="ARBA" id="ARBA00023125"/>
    </source>
</evidence>
<feature type="domain" description="HMG box" evidence="13">
    <location>
        <begin position="141"/>
        <end position="209"/>
    </location>
</feature>
<feature type="compositionally biased region" description="Polar residues" evidence="12">
    <location>
        <begin position="966"/>
        <end position="978"/>
    </location>
</feature>
<dbReference type="GO" id="GO:0000977">
    <property type="term" value="F:RNA polymerase II transcription regulatory region sequence-specific DNA binding"/>
    <property type="evidence" value="ECO:0007669"/>
    <property type="project" value="TreeGrafter"/>
</dbReference>
<keyword evidence="3" id="KW-0805">Transcription regulation</keyword>
<name>A0A6A4RVE4_SCOMX</name>
<evidence type="ECO:0000256" key="1">
    <source>
        <dbReference type="ARBA" id="ARBA00022491"/>
    </source>
</evidence>
<dbReference type="AlphaFoldDB" id="A0A6A4RVE4"/>
<gene>
    <name evidence="14" type="ORF">F2P81_023051</name>
</gene>
<feature type="region of interest" description="Disordered" evidence="12">
    <location>
        <begin position="812"/>
        <end position="898"/>
    </location>
</feature>
<dbReference type="EMBL" id="VEVO01000021">
    <property type="protein sequence ID" value="KAF0024249.1"/>
    <property type="molecule type" value="Genomic_DNA"/>
</dbReference>
<proteinExistence type="predicted"/>
<keyword evidence="6 11" id="KW-0539">Nucleus</keyword>
<dbReference type="CDD" id="cd21990">
    <property type="entry name" value="HMG-box_CIC-like"/>
    <property type="match status" value="1"/>
</dbReference>
<feature type="compositionally biased region" description="Basic and acidic residues" evidence="12">
    <location>
        <begin position="812"/>
        <end position="849"/>
    </location>
</feature>
<dbReference type="Proteomes" id="UP000438429">
    <property type="component" value="Unassembled WGS sequence"/>
</dbReference>
<dbReference type="InterPro" id="IPR036910">
    <property type="entry name" value="HMG_box_dom_sf"/>
</dbReference>
<feature type="region of interest" description="Disordered" evidence="12">
    <location>
        <begin position="1071"/>
        <end position="1125"/>
    </location>
</feature>
<evidence type="ECO:0000313" key="14">
    <source>
        <dbReference type="EMBL" id="KAF0024249.1"/>
    </source>
</evidence>